<comment type="caution">
    <text evidence="1">The sequence shown here is derived from an EMBL/GenBank/DDBJ whole genome shotgun (WGS) entry which is preliminary data.</text>
</comment>
<name>A0A1F6Y7I9_9BACT</name>
<accession>A0A1F6Y7I9</accession>
<organism evidence="1 2">
    <name type="scientific">Candidatus Nomurabacteria bacterium RIFCSPLOWO2_12_FULL_44_11</name>
    <dbReference type="NCBI Taxonomy" id="1801796"/>
    <lineage>
        <taxon>Bacteria</taxon>
        <taxon>Candidatus Nomuraibacteriota</taxon>
    </lineage>
</organism>
<evidence type="ECO:0000313" key="1">
    <source>
        <dbReference type="EMBL" id="OGJ02341.1"/>
    </source>
</evidence>
<sequence length="140" mass="15648">MLDEEMGRSGVFAYNLAELHMVLEETARLKPDRIKQKEILDWLEHENAHMNVAEATGHTGLRYLLLCVEDKTVPLGVSFLPVVLTDAPDSWTPEEVLEKDIQVLLAPRAYGNKLSPSDAHSLLSNRTLISKIAGRKNSSK</sequence>
<gene>
    <name evidence="1" type="ORF">A3G53_03035</name>
</gene>
<dbReference type="Proteomes" id="UP000178645">
    <property type="component" value="Unassembled WGS sequence"/>
</dbReference>
<dbReference type="EMBL" id="MFVU01000008">
    <property type="protein sequence ID" value="OGJ02341.1"/>
    <property type="molecule type" value="Genomic_DNA"/>
</dbReference>
<protein>
    <submittedName>
        <fullName evidence="1">Uncharacterized protein</fullName>
    </submittedName>
</protein>
<evidence type="ECO:0000313" key="2">
    <source>
        <dbReference type="Proteomes" id="UP000178645"/>
    </source>
</evidence>
<dbReference type="AlphaFoldDB" id="A0A1F6Y7I9"/>
<reference evidence="1 2" key="1">
    <citation type="journal article" date="2016" name="Nat. Commun.">
        <title>Thousands of microbial genomes shed light on interconnected biogeochemical processes in an aquifer system.</title>
        <authorList>
            <person name="Anantharaman K."/>
            <person name="Brown C.T."/>
            <person name="Hug L.A."/>
            <person name="Sharon I."/>
            <person name="Castelle C.J."/>
            <person name="Probst A.J."/>
            <person name="Thomas B.C."/>
            <person name="Singh A."/>
            <person name="Wilkins M.J."/>
            <person name="Karaoz U."/>
            <person name="Brodie E.L."/>
            <person name="Williams K.H."/>
            <person name="Hubbard S.S."/>
            <person name="Banfield J.F."/>
        </authorList>
    </citation>
    <scope>NUCLEOTIDE SEQUENCE [LARGE SCALE GENOMIC DNA]</scope>
</reference>
<proteinExistence type="predicted"/>